<accession>G9BY53</accession>
<feature type="transmembrane region" description="Helical" evidence="9">
    <location>
        <begin position="239"/>
        <end position="261"/>
    </location>
</feature>
<keyword evidence="4 8" id="KW-0812">Transmembrane</keyword>
<evidence type="ECO:0000256" key="2">
    <source>
        <dbReference type="ARBA" id="ARBA00010581"/>
    </source>
</evidence>
<evidence type="ECO:0000313" key="11">
    <source>
        <dbReference type="EMBL" id="ADV42026.1"/>
    </source>
</evidence>
<evidence type="ECO:0000256" key="8">
    <source>
        <dbReference type="RuleBase" id="RU003375"/>
    </source>
</evidence>
<comment type="function">
    <text evidence="8">Component of the cytochrome c oxidase, the last enzyme in the mitochondrial electron transport chain which drives oxidative phosphorylation. The respiratory chain contains 3 multisubunit complexes succinate dehydrogenase (complex II, CII), ubiquinol-cytochrome c oxidoreductase (cytochrome b-c1 complex, complex III, CIII) and cytochrome c oxidase (complex IV, CIV), that cooperate to transfer electrons derived from NADH and succinate to molecular oxygen, creating an electrochemical gradient over the inner membrane that drives transmembrane transport and the ATP synthase. Cytochrome c oxidase is the component of the respiratory chain that catalyzes the reduction of oxygen to water. Electrons originating from reduced cytochrome c in the intermembrane space (IMS) are transferred via the dinuclear copper A center (CU(A)) of subunit 2 and heme A of subunit 1 to the active site in subunit 1, a binuclear center (BNC) formed by heme A3 and copper B (CU(B)). The BNC reduces molecular oxygen to 2 water molecules using 4 electrons from cytochrome c in the IMS and 4 protons from the mitochondrial matrix.</text>
</comment>
<dbReference type="InterPro" id="IPR035973">
    <property type="entry name" value="Cyt_c_oxidase_su3-like_sf"/>
</dbReference>
<dbReference type="InterPro" id="IPR024791">
    <property type="entry name" value="Cyt_c/ubiquinol_Oxase_su3"/>
</dbReference>
<dbReference type="CTD" id="4514"/>
<dbReference type="GeneID" id="11538437"/>
<dbReference type="SUPFAM" id="SSF81452">
    <property type="entry name" value="Cytochrome c oxidase subunit III-like"/>
    <property type="match status" value="1"/>
</dbReference>
<evidence type="ECO:0000256" key="9">
    <source>
        <dbReference type="SAM" id="Phobius"/>
    </source>
</evidence>
<keyword evidence="8 11" id="KW-0496">Mitochondrion</keyword>
<dbReference type="Gene3D" id="1.10.287.70">
    <property type="match status" value="1"/>
</dbReference>
<gene>
    <name evidence="11" type="primary">COX3</name>
</gene>
<dbReference type="CDD" id="cd01665">
    <property type="entry name" value="Cyt_c_Oxidase_III"/>
    <property type="match status" value="1"/>
</dbReference>
<comment type="subcellular location">
    <subcellularLocation>
        <location evidence="1">Membrane</location>
        <topology evidence="1">Multi-pass membrane protein</topology>
    </subcellularLocation>
</comment>
<evidence type="ECO:0000256" key="6">
    <source>
        <dbReference type="ARBA" id="ARBA00022989"/>
    </source>
</evidence>
<reference evidence="11" key="1">
    <citation type="submission" date="2010-12" db="EMBL/GenBank/DDBJ databases">
        <title>The complete mitochondrial genome of the grand jackknife clam, Solen grandis (Bivalvia: Solenidae).</title>
        <authorList>
            <person name="Yuan Y."/>
            <person name="Li Q."/>
        </authorList>
    </citation>
    <scope>NUCLEOTIDE SEQUENCE</scope>
</reference>
<dbReference type="InterPro" id="IPR033945">
    <property type="entry name" value="Cyt_c_oxase_su3_dom"/>
</dbReference>
<keyword evidence="7 9" id="KW-0472">Membrane</keyword>
<comment type="similarity">
    <text evidence="2 8">Belongs to the cytochrome c oxidase subunit 3 family.</text>
</comment>
<evidence type="ECO:0000256" key="1">
    <source>
        <dbReference type="ARBA" id="ARBA00004141"/>
    </source>
</evidence>
<dbReference type="InterPro" id="IPR000298">
    <property type="entry name" value="Cyt_c_oxidase-like_su3"/>
</dbReference>
<feature type="transmembrane region" description="Helical" evidence="9">
    <location>
        <begin position="158"/>
        <end position="176"/>
    </location>
</feature>
<dbReference type="GO" id="GO:0006123">
    <property type="term" value="P:mitochondrial electron transport, cytochrome c to oxygen"/>
    <property type="evidence" value="ECO:0007669"/>
    <property type="project" value="TreeGrafter"/>
</dbReference>
<evidence type="ECO:0000256" key="4">
    <source>
        <dbReference type="ARBA" id="ARBA00022692"/>
    </source>
</evidence>
<organism evidence="11">
    <name type="scientific">Solen grandis</name>
    <name type="common">grand razor shell</name>
    <dbReference type="NCBI Taxonomy" id="165599"/>
    <lineage>
        <taxon>Eukaryota</taxon>
        <taxon>Metazoa</taxon>
        <taxon>Spiralia</taxon>
        <taxon>Lophotrochozoa</taxon>
        <taxon>Mollusca</taxon>
        <taxon>Bivalvia</taxon>
        <taxon>Autobranchia</taxon>
        <taxon>Heteroconchia</taxon>
        <taxon>Euheterodonta</taxon>
        <taxon>Imparidentia</taxon>
        <taxon>Adapedonta</taxon>
        <taxon>Solenoidea</taxon>
        <taxon>Solenidae</taxon>
        <taxon>Solen</taxon>
    </lineage>
</organism>
<feature type="transmembrane region" description="Helical" evidence="9">
    <location>
        <begin position="12"/>
        <end position="33"/>
    </location>
</feature>
<dbReference type="InterPro" id="IPR013833">
    <property type="entry name" value="Cyt_c_oxidase_su3_a-hlx"/>
</dbReference>
<dbReference type="AlphaFoldDB" id="G9BY53"/>
<dbReference type="GO" id="GO:0016020">
    <property type="term" value="C:membrane"/>
    <property type="evidence" value="ECO:0007669"/>
    <property type="project" value="UniProtKB-SubCell"/>
</dbReference>
<evidence type="ECO:0000256" key="5">
    <source>
        <dbReference type="ARBA" id="ARBA00022967"/>
    </source>
</evidence>
<dbReference type="RefSeq" id="YP_005087642.1">
    <property type="nucleotide sequence ID" value="NC_016665.1"/>
</dbReference>
<dbReference type="GO" id="GO:0004129">
    <property type="term" value="F:cytochrome-c oxidase activity"/>
    <property type="evidence" value="ECO:0007669"/>
    <property type="project" value="InterPro"/>
</dbReference>
<dbReference type="PANTHER" id="PTHR11403">
    <property type="entry name" value="CYTOCHROME C OXIDASE SUBUNIT III"/>
    <property type="match status" value="1"/>
</dbReference>
<sequence>MSRTGYHLVDMSPWPLTASIGAFCLTSGLVSFMHYGGYKLAFLGLLLVLMTSVVWWTDVVTEGTMMGCHTSLVARGLRIGMGLFILSEAAFFLSFFWAFFHCSFGALMQMETWPPVGVKAFKVYGIPVLNTGLLLASGVTVTWTHKAIQCCHNSKEDLISLGLTIFLGLSFTKVQLDEYLTCSFSIWDGAFGSTFFVMTGFHGLHVIVGSLFLIVCFFRCMYDHFYVGENHVGLQAAIWYWHFVDVVWIFVFTFVYCWGFWS</sequence>
<proteinExistence type="inferred from homology"/>
<evidence type="ECO:0000259" key="10">
    <source>
        <dbReference type="PROSITE" id="PS50253"/>
    </source>
</evidence>
<feature type="transmembrane region" description="Helical" evidence="9">
    <location>
        <begin position="196"/>
        <end position="218"/>
    </location>
</feature>
<dbReference type="Pfam" id="PF00510">
    <property type="entry name" value="COX3"/>
    <property type="match status" value="1"/>
</dbReference>
<dbReference type="PANTHER" id="PTHR11403:SF7">
    <property type="entry name" value="CYTOCHROME C OXIDASE SUBUNIT 3"/>
    <property type="match status" value="1"/>
</dbReference>
<evidence type="ECO:0000256" key="3">
    <source>
        <dbReference type="ARBA" id="ARBA00015944"/>
    </source>
</evidence>
<dbReference type="Gene3D" id="1.20.120.80">
    <property type="entry name" value="Cytochrome c oxidase, subunit III, four-helix bundle"/>
    <property type="match status" value="1"/>
</dbReference>
<feature type="transmembrane region" description="Helical" evidence="9">
    <location>
        <begin position="40"/>
        <end position="57"/>
    </location>
</feature>
<dbReference type="PROSITE" id="PS50253">
    <property type="entry name" value="COX3"/>
    <property type="match status" value="1"/>
</dbReference>
<dbReference type="EMBL" id="HQ703012">
    <property type="protein sequence ID" value="ADV42026.1"/>
    <property type="molecule type" value="Genomic_DNA"/>
</dbReference>
<feature type="transmembrane region" description="Helical" evidence="9">
    <location>
        <begin position="77"/>
        <end position="100"/>
    </location>
</feature>
<protein>
    <recommendedName>
        <fullName evidence="3 8">Cytochrome c oxidase subunit 3</fullName>
    </recommendedName>
</protein>
<dbReference type="GO" id="GO:0005739">
    <property type="term" value="C:mitochondrion"/>
    <property type="evidence" value="ECO:0007669"/>
    <property type="project" value="TreeGrafter"/>
</dbReference>
<geneLocation type="mitochondrion" evidence="11"/>
<keyword evidence="5" id="KW-1278">Translocase</keyword>
<keyword evidence="6 9" id="KW-1133">Transmembrane helix</keyword>
<evidence type="ECO:0000256" key="7">
    <source>
        <dbReference type="ARBA" id="ARBA00023136"/>
    </source>
</evidence>
<feature type="domain" description="Heme-copper oxidase subunit III family profile" evidence="10">
    <location>
        <begin position="2"/>
        <end position="260"/>
    </location>
</feature>
<name>G9BY53_9BIVA</name>